<evidence type="ECO:0000313" key="1">
    <source>
        <dbReference type="Proteomes" id="UP000887569"/>
    </source>
</evidence>
<reference evidence="2" key="1">
    <citation type="submission" date="2022-11" db="UniProtKB">
        <authorList>
            <consortium name="WormBaseParasite"/>
        </authorList>
    </citation>
    <scope>IDENTIFICATION</scope>
</reference>
<evidence type="ECO:0000313" key="2">
    <source>
        <dbReference type="WBParaSite" id="PgR030_g095_t01"/>
    </source>
</evidence>
<keyword evidence="1" id="KW-1185">Reference proteome</keyword>
<dbReference type="Proteomes" id="UP000887569">
    <property type="component" value="Unplaced"/>
</dbReference>
<name>A0A915B8T5_PARUN</name>
<dbReference type="WBParaSite" id="PgR030_g095_t01">
    <property type="protein sequence ID" value="PgR030_g095_t01"/>
    <property type="gene ID" value="PgR030_g095"/>
</dbReference>
<dbReference type="AlphaFoldDB" id="A0A915B8T5"/>
<sequence>MKFLFYTIPAFVRNAKRLFSVASSVHNEVQGITRPSSVSLHMLLASISLLPATERKYRCSTNALFLALSTSSCDGRKKNSFTVSMHRCNFCKNIRA</sequence>
<proteinExistence type="predicted"/>
<accession>A0A915B8T5</accession>
<protein>
    <submittedName>
        <fullName evidence="2">Secreted protein</fullName>
    </submittedName>
</protein>
<organism evidence="1 2">
    <name type="scientific">Parascaris univalens</name>
    <name type="common">Nematode worm</name>
    <dbReference type="NCBI Taxonomy" id="6257"/>
    <lineage>
        <taxon>Eukaryota</taxon>
        <taxon>Metazoa</taxon>
        <taxon>Ecdysozoa</taxon>
        <taxon>Nematoda</taxon>
        <taxon>Chromadorea</taxon>
        <taxon>Rhabditida</taxon>
        <taxon>Spirurina</taxon>
        <taxon>Ascaridomorpha</taxon>
        <taxon>Ascaridoidea</taxon>
        <taxon>Ascarididae</taxon>
        <taxon>Parascaris</taxon>
    </lineage>
</organism>